<evidence type="ECO:0000313" key="3">
    <source>
        <dbReference type="Proteomes" id="UP001589855"/>
    </source>
</evidence>
<accession>A0ABV6K3E9</accession>
<sequence>MTRRLKARLTAGIIGGMLGYTGTVLGETAQLPSRLTGIISTGLAIGGILIVFSLAKKWD</sequence>
<dbReference type="EMBL" id="JBHLUK010000064">
    <property type="protein sequence ID" value="MFC0423983.1"/>
    <property type="molecule type" value="Genomic_DNA"/>
</dbReference>
<evidence type="ECO:0008006" key="4">
    <source>
        <dbReference type="Google" id="ProtNLM"/>
    </source>
</evidence>
<keyword evidence="1" id="KW-0812">Transmembrane</keyword>
<dbReference type="Proteomes" id="UP001589855">
    <property type="component" value="Unassembled WGS sequence"/>
</dbReference>
<keyword evidence="3" id="KW-1185">Reference proteome</keyword>
<reference evidence="2 3" key="1">
    <citation type="submission" date="2024-09" db="EMBL/GenBank/DDBJ databases">
        <authorList>
            <person name="Sun Q."/>
            <person name="Mori K."/>
        </authorList>
    </citation>
    <scope>NUCLEOTIDE SEQUENCE [LARGE SCALE GENOMIC DNA]</scope>
    <source>
        <strain evidence="2 3">TBRC 4575</strain>
    </source>
</reference>
<name>A0ABV6K3E9_9LACO</name>
<keyword evidence="1" id="KW-0472">Membrane</keyword>
<protein>
    <recommendedName>
        <fullName evidence="4">Integral membrane protein</fullName>
    </recommendedName>
</protein>
<gene>
    <name evidence="2" type="ORF">ACFFGS_07590</name>
</gene>
<dbReference type="RefSeq" id="WP_137645471.1">
    <property type="nucleotide sequence ID" value="NZ_BAABRM010000018.1"/>
</dbReference>
<evidence type="ECO:0000256" key="1">
    <source>
        <dbReference type="SAM" id="Phobius"/>
    </source>
</evidence>
<organism evidence="2 3">
    <name type="scientific">Lactiplantibacillus plajomi</name>
    <dbReference type="NCBI Taxonomy" id="1457217"/>
    <lineage>
        <taxon>Bacteria</taxon>
        <taxon>Bacillati</taxon>
        <taxon>Bacillota</taxon>
        <taxon>Bacilli</taxon>
        <taxon>Lactobacillales</taxon>
        <taxon>Lactobacillaceae</taxon>
        <taxon>Lactiplantibacillus</taxon>
    </lineage>
</organism>
<comment type="caution">
    <text evidence="2">The sequence shown here is derived from an EMBL/GenBank/DDBJ whole genome shotgun (WGS) entry which is preliminary data.</text>
</comment>
<proteinExistence type="predicted"/>
<keyword evidence="1" id="KW-1133">Transmembrane helix</keyword>
<feature type="transmembrane region" description="Helical" evidence="1">
    <location>
        <begin position="36"/>
        <end position="55"/>
    </location>
</feature>
<evidence type="ECO:0000313" key="2">
    <source>
        <dbReference type="EMBL" id="MFC0423983.1"/>
    </source>
</evidence>